<dbReference type="Gene3D" id="3.40.470.10">
    <property type="entry name" value="Uracil-DNA glycosylase-like domain"/>
    <property type="match status" value="1"/>
</dbReference>
<dbReference type="CDD" id="cd10033">
    <property type="entry name" value="UDG_like"/>
    <property type="match status" value="1"/>
</dbReference>
<protein>
    <recommendedName>
        <fullName evidence="1">Uracil-DNA glycosylase-like domain-containing protein</fullName>
    </recommendedName>
</protein>
<evidence type="ECO:0000313" key="2">
    <source>
        <dbReference type="EMBL" id="RCN57153.1"/>
    </source>
</evidence>
<organism evidence="2 3">
    <name type="scientific">Acidiferrobacter thiooxydans</name>
    <dbReference type="NCBI Taxonomy" id="163359"/>
    <lineage>
        <taxon>Bacteria</taxon>
        <taxon>Pseudomonadati</taxon>
        <taxon>Pseudomonadota</taxon>
        <taxon>Gammaproteobacteria</taxon>
        <taxon>Acidiferrobacterales</taxon>
        <taxon>Acidiferrobacteraceae</taxon>
        <taxon>Acidiferrobacter</taxon>
    </lineage>
</organism>
<reference evidence="2 3" key="1">
    <citation type="submission" date="2018-02" db="EMBL/GenBank/DDBJ databases">
        <title>Insights into the biology of acidophilic members of the Acidiferrobacteraceae family derived from comparative genomic analyses.</title>
        <authorList>
            <person name="Issotta F."/>
            <person name="Thyssen C."/>
            <person name="Mena C."/>
            <person name="Moya A."/>
            <person name="Bellenberg S."/>
            <person name="Sproer C."/>
            <person name="Covarrubias P.C."/>
            <person name="Sand W."/>
            <person name="Quatrini R."/>
            <person name="Vera M."/>
        </authorList>
    </citation>
    <scope>NUCLEOTIDE SEQUENCE [LARGE SCALE GENOMIC DNA]</scope>
    <source>
        <strain evidence="3">m-1</strain>
    </source>
</reference>
<dbReference type="AlphaFoldDB" id="A0A368HFE3"/>
<dbReference type="Proteomes" id="UP000253250">
    <property type="component" value="Unassembled WGS sequence"/>
</dbReference>
<dbReference type="EMBL" id="PSYR01000002">
    <property type="protein sequence ID" value="RCN57153.1"/>
    <property type="molecule type" value="Genomic_DNA"/>
</dbReference>
<dbReference type="PANTHER" id="PTHR42160">
    <property type="entry name" value="URACIL-DNA GLYCOSYLASE SUPERFAMILY PROTEIN"/>
    <property type="match status" value="1"/>
</dbReference>
<keyword evidence="3" id="KW-1185">Reference proteome</keyword>
<dbReference type="SMART" id="SM00986">
    <property type="entry name" value="UDG"/>
    <property type="match status" value="1"/>
</dbReference>
<name>A0A368HFE3_9GAMM</name>
<evidence type="ECO:0000313" key="3">
    <source>
        <dbReference type="Proteomes" id="UP000253250"/>
    </source>
</evidence>
<dbReference type="PANTHER" id="PTHR42160:SF1">
    <property type="entry name" value="URACIL-DNA GLYCOSYLASE SUPERFAMILY PROTEIN"/>
    <property type="match status" value="1"/>
</dbReference>
<gene>
    <name evidence="2" type="ORF">C4900_09145</name>
</gene>
<accession>A0A368HFE3</accession>
<dbReference type="OrthoDB" id="9789139at2"/>
<dbReference type="InterPro" id="IPR047124">
    <property type="entry name" value="HI_0220.2"/>
</dbReference>
<comment type="caution">
    <text evidence="2">The sequence shown here is derived from an EMBL/GenBank/DDBJ whole genome shotgun (WGS) entry which is preliminary data.</text>
</comment>
<sequence>MQALATEVRACRACRDLPCGPRPIIQVAEGARILIVGQAPGRRVHDTGIPWNDPSGDRLRVWLGIDRETFYGPDFAIIPTGLCYPGSGPRGDHPPPRHCAPLWFARLRALLPDVALTLLIGRYAQAYHLAGCDARLGVSWHVRHGADYGALWPLPHPSGRNNQWLARHPWFAAEILPVLRDRVREVLRGGRRGDHRPS</sequence>
<dbReference type="Pfam" id="PF03167">
    <property type="entry name" value="UDG"/>
    <property type="match status" value="1"/>
</dbReference>
<dbReference type="SUPFAM" id="SSF52141">
    <property type="entry name" value="Uracil-DNA glycosylase-like"/>
    <property type="match status" value="1"/>
</dbReference>
<dbReference type="InterPro" id="IPR036895">
    <property type="entry name" value="Uracil-DNA_glycosylase-like_sf"/>
</dbReference>
<proteinExistence type="predicted"/>
<feature type="domain" description="Uracil-DNA glycosylase-like" evidence="1">
    <location>
        <begin position="24"/>
        <end position="180"/>
    </location>
</feature>
<dbReference type="SMART" id="SM00987">
    <property type="entry name" value="UreE_C"/>
    <property type="match status" value="1"/>
</dbReference>
<evidence type="ECO:0000259" key="1">
    <source>
        <dbReference type="SMART" id="SM00986"/>
    </source>
</evidence>
<dbReference type="InterPro" id="IPR005122">
    <property type="entry name" value="Uracil-DNA_glycosylase-like"/>
</dbReference>